<organism evidence="9 10">
    <name type="scientific">Trichobilharzia regenti</name>
    <name type="common">Nasal bird schistosome</name>
    <dbReference type="NCBI Taxonomy" id="157069"/>
    <lineage>
        <taxon>Eukaryota</taxon>
        <taxon>Metazoa</taxon>
        <taxon>Spiralia</taxon>
        <taxon>Lophotrochozoa</taxon>
        <taxon>Platyhelminthes</taxon>
        <taxon>Trematoda</taxon>
        <taxon>Digenea</taxon>
        <taxon>Strigeidida</taxon>
        <taxon>Schistosomatoidea</taxon>
        <taxon>Schistosomatidae</taxon>
        <taxon>Trichobilharzia</taxon>
    </lineage>
</organism>
<dbReference type="InterPro" id="IPR016563">
    <property type="entry name" value="Npl4"/>
</dbReference>
<dbReference type="PANTHER" id="PTHR12710">
    <property type="entry name" value="NUCLEAR PROTEIN LOCALIZATION 4"/>
    <property type="match status" value="1"/>
</dbReference>
<evidence type="ECO:0000259" key="8">
    <source>
        <dbReference type="PROSITE" id="PS50249"/>
    </source>
</evidence>
<evidence type="ECO:0000313" key="9">
    <source>
        <dbReference type="Proteomes" id="UP000050795"/>
    </source>
</evidence>
<dbReference type="SMART" id="SM00547">
    <property type="entry name" value="ZnF_RBZ"/>
    <property type="match status" value="1"/>
</dbReference>
<proteinExistence type="inferred from homology"/>
<dbReference type="PANTHER" id="PTHR12710:SF0">
    <property type="entry name" value="NUCLEAR PROTEIN LOCALIZATION PROTEIN 4 HOMOLOG"/>
    <property type="match status" value="1"/>
</dbReference>
<keyword evidence="3 5" id="KW-0863">Zinc-finger</keyword>
<dbReference type="InterPro" id="IPR007716">
    <property type="entry name" value="NPL4_Zn-bd_put"/>
</dbReference>
<dbReference type="InterPro" id="IPR037518">
    <property type="entry name" value="MPN"/>
</dbReference>
<dbReference type="Gene3D" id="2.30.30.380">
    <property type="entry name" value="Zn-finger domain of Sec23/24"/>
    <property type="match status" value="1"/>
</dbReference>
<dbReference type="GO" id="GO:0031625">
    <property type="term" value="F:ubiquitin protein ligase binding"/>
    <property type="evidence" value="ECO:0007669"/>
    <property type="project" value="TreeGrafter"/>
</dbReference>
<dbReference type="CDD" id="cd08061">
    <property type="entry name" value="MPN_NPL4"/>
    <property type="match status" value="1"/>
</dbReference>
<evidence type="ECO:0000256" key="1">
    <source>
        <dbReference type="ARBA" id="ARBA00011025"/>
    </source>
</evidence>
<dbReference type="PROSITE" id="PS50249">
    <property type="entry name" value="MPN"/>
    <property type="match status" value="1"/>
</dbReference>
<evidence type="ECO:0000256" key="3">
    <source>
        <dbReference type="ARBA" id="ARBA00022771"/>
    </source>
</evidence>
<comment type="similarity">
    <text evidence="1">Belongs to the NPL4 family.</text>
</comment>
<dbReference type="PROSITE" id="PS50199">
    <property type="entry name" value="ZF_RANBP2_2"/>
    <property type="match status" value="1"/>
</dbReference>
<dbReference type="SUPFAM" id="SSF90209">
    <property type="entry name" value="Ran binding protein zinc finger-like"/>
    <property type="match status" value="1"/>
</dbReference>
<keyword evidence="2" id="KW-0479">Metal-binding</keyword>
<dbReference type="GO" id="GO:0043130">
    <property type="term" value="F:ubiquitin binding"/>
    <property type="evidence" value="ECO:0007669"/>
    <property type="project" value="TreeGrafter"/>
</dbReference>
<sequence>MIIRVQSPNGTKKIELAESESYDKFISLVCERFGINRNDGWCLSRTHSHTERLNARSNARISKLGLKHGDLLFLLDFVDKEKQKVSNDLDYVGDNTSVSAQTNDIDSPDNRKWSSSWIVEDKVDQEMAKMDGRIHRKRNEQLCHHSVSGQCIHCVPLEPFDSEYLGHLDPPVKYMSFHAYLRKLTGGHSKGKFAFLENLSCRIRPGCRDHPAWPDGICTKCQPNPVTLEIQAYRHVDFVQFENPQLMDTFLDYWRQTNCQRIGILLGRYAHFDAPGSPPLAIKAVVAAIYEPAQESTSRSVKLTDPLDRVFPKHAAEVAKRIGLQPVGWIFTDLVAQNPGGNGVVKHFRGTVDTFFLSAEECITAARFQNLHPNICRLSRDGCFGSKFVTVVVTADASNHIHFEAYQVSNQAMALEKDNILVPTYDAPELGYIRETTREQFVPEVFYATNDKYGNCVTRVARPLPVEFLLINMPTAFPIEPAYTMAKIPDDFPANCRFPIENRECLGQIQDIPSFARVLHKFGPSQIHTCLTNFHILVWLAGNDTLGLQLFNSTEDGKVNEDIHGITGLLNAIAIGCSGRSSTSVSESEIAIKNWANNSPIWATVQELANAVVSEMPPSPPMPTSQSGSYHSAVSVGVGITSSTLNPSDWSSQAIGSVTTESRTSTRDTGNHQQHWACSHCTFHNHPAADECEMCRLPRSG</sequence>
<dbReference type="Gene3D" id="3.10.20.90">
    <property type="entry name" value="Phosphatidylinositol 3-kinase Catalytic Subunit, Chain A, domain 1"/>
    <property type="match status" value="1"/>
</dbReference>
<dbReference type="Proteomes" id="UP000050795">
    <property type="component" value="Unassembled WGS sequence"/>
</dbReference>
<dbReference type="GO" id="GO:0006511">
    <property type="term" value="P:ubiquitin-dependent protein catabolic process"/>
    <property type="evidence" value="ECO:0007669"/>
    <property type="project" value="InterPro"/>
</dbReference>
<keyword evidence="9" id="KW-1185">Reference proteome</keyword>
<dbReference type="InterPro" id="IPR036443">
    <property type="entry name" value="Znf_RanBP2_sf"/>
</dbReference>
<feature type="compositionally biased region" description="Polar residues" evidence="6">
    <location>
        <begin position="649"/>
        <end position="663"/>
    </location>
</feature>
<reference evidence="9" key="1">
    <citation type="submission" date="2022-06" db="EMBL/GenBank/DDBJ databases">
        <authorList>
            <person name="Berger JAMES D."/>
            <person name="Berger JAMES D."/>
        </authorList>
    </citation>
    <scope>NUCLEOTIDE SEQUENCE [LARGE SCALE GENOMIC DNA]</scope>
</reference>
<evidence type="ECO:0000256" key="4">
    <source>
        <dbReference type="ARBA" id="ARBA00022833"/>
    </source>
</evidence>
<feature type="domain" description="RanBP2-type" evidence="7">
    <location>
        <begin position="668"/>
        <end position="701"/>
    </location>
</feature>
<dbReference type="InterPro" id="IPR007717">
    <property type="entry name" value="NPL4_C"/>
</dbReference>
<dbReference type="Pfam" id="PF05020">
    <property type="entry name" value="zf-NPL4"/>
    <property type="match status" value="1"/>
</dbReference>
<name>A0AA85IWQ6_TRIRE</name>
<evidence type="ECO:0000259" key="7">
    <source>
        <dbReference type="PROSITE" id="PS50199"/>
    </source>
</evidence>
<evidence type="ECO:0000256" key="5">
    <source>
        <dbReference type="PROSITE-ProRule" id="PRU00322"/>
    </source>
</evidence>
<dbReference type="GO" id="GO:0005634">
    <property type="term" value="C:nucleus"/>
    <property type="evidence" value="ECO:0007669"/>
    <property type="project" value="TreeGrafter"/>
</dbReference>
<feature type="region of interest" description="Disordered" evidence="6">
    <location>
        <begin position="649"/>
        <end position="670"/>
    </location>
</feature>
<evidence type="ECO:0000256" key="2">
    <source>
        <dbReference type="ARBA" id="ARBA00022723"/>
    </source>
</evidence>
<feature type="domain" description="MPN" evidence="8">
    <location>
        <begin position="239"/>
        <end position="384"/>
    </location>
</feature>
<dbReference type="WBParaSite" id="TREG1_115120.2">
    <property type="protein sequence ID" value="TREG1_115120.2"/>
    <property type="gene ID" value="TREG1_115120"/>
</dbReference>
<dbReference type="PROSITE" id="PS01358">
    <property type="entry name" value="ZF_RANBP2_1"/>
    <property type="match status" value="1"/>
</dbReference>
<dbReference type="AlphaFoldDB" id="A0AA85IWQ6"/>
<reference evidence="10" key="2">
    <citation type="submission" date="2023-11" db="UniProtKB">
        <authorList>
            <consortium name="WormBaseParasite"/>
        </authorList>
    </citation>
    <scope>IDENTIFICATION</scope>
</reference>
<dbReference type="Pfam" id="PF11543">
    <property type="entry name" value="UN_NPL4"/>
    <property type="match status" value="1"/>
</dbReference>
<evidence type="ECO:0000313" key="10">
    <source>
        <dbReference type="WBParaSite" id="TREG1_115120.2"/>
    </source>
</evidence>
<dbReference type="GO" id="GO:0008270">
    <property type="term" value="F:zinc ion binding"/>
    <property type="evidence" value="ECO:0007669"/>
    <property type="project" value="UniProtKB-KW"/>
</dbReference>
<dbReference type="InterPro" id="IPR024682">
    <property type="entry name" value="Npl4_Ub-like_dom"/>
</dbReference>
<dbReference type="Pfam" id="PF05021">
    <property type="entry name" value="NPL4"/>
    <property type="match status" value="1"/>
</dbReference>
<protein>
    <recommendedName>
        <fullName evidence="11">MPN domain-containing protein</fullName>
    </recommendedName>
</protein>
<dbReference type="InterPro" id="IPR001876">
    <property type="entry name" value="Znf_RanBP2"/>
</dbReference>
<keyword evidence="4" id="KW-0862">Zinc</keyword>
<evidence type="ECO:0000256" key="6">
    <source>
        <dbReference type="SAM" id="MobiDB-lite"/>
    </source>
</evidence>
<accession>A0AA85IWQ6</accession>
<evidence type="ECO:0008006" key="11">
    <source>
        <dbReference type="Google" id="ProtNLM"/>
    </source>
</evidence>